<evidence type="ECO:0008006" key="4">
    <source>
        <dbReference type="Google" id="ProtNLM"/>
    </source>
</evidence>
<protein>
    <recommendedName>
        <fullName evidence="4">Transmembrane protein</fullName>
    </recommendedName>
</protein>
<evidence type="ECO:0000313" key="3">
    <source>
        <dbReference type="Proteomes" id="UP000221947"/>
    </source>
</evidence>
<dbReference type="EMBL" id="KR052480">
    <property type="protein sequence ID" value="AKF12864.1"/>
    <property type="molecule type" value="Genomic_DNA"/>
</dbReference>
<proteinExistence type="predicted"/>
<reference evidence="2 3" key="1">
    <citation type="submission" date="2015-04" db="EMBL/GenBank/DDBJ databases">
        <authorList>
            <person name="Schouten J.T."/>
            <person name="Crockett J.T."/>
            <person name="Hodson T.S."/>
            <person name="Hyde J.R."/>
            <person name="Smith T.A."/>
            <person name="Merrill B.D."/>
            <person name="Crook M.B."/>
            <person name="Griffitts J.S."/>
            <person name="Burnett S.H."/>
            <person name="Grose J.H."/>
            <person name="Breakwell D.P."/>
        </authorList>
    </citation>
    <scope>NUCLEOTIDE SEQUENCE [LARGE SCALE GENOMIC DNA]</scope>
</reference>
<accession>A0A0F6WBY3</accession>
<keyword evidence="3" id="KW-1185">Reference proteome</keyword>
<gene>
    <name evidence="2" type="ORF">PHIM7_319</name>
</gene>
<keyword evidence="1" id="KW-1133">Transmembrane helix</keyword>
<evidence type="ECO:0000256" key="1">
    <source>
        <dbReference type="SAM" id="Phobius"/>
    </source>
</evidence>
<evidence type="ECO:0000313" key="2">
    <source>
        <dbReference type="EMBL" id="AKF12864.1"/>
    </source>
</evidence>
<keyword evidence="1" id="KW-0472">Membrane</keyword>
<name>A0A0F6WBY3_9CAUD</name>
<organism evidence="2 3">
    <name type="scientific">Sinorhizobium phage phiM7</name>
    <dbReference type="NCBI Taxonomy" id="1647403"/>
    <lineage>
        <taxon>Viruses</taxon>
        <taxon>Duplodnaviria</taxon>
        <taxon>Heunggongvirae</taxon>
        <taxon>Uroviricota</taxon>
        <taxon>Caudoviricetes</taxon>
        <taxon>Emdodecavirus</taxon>
        <taxon>Emdodecavirus M7</taxon>
    </lineage>
</organism>
<keyword evidence="1" id="KW-0812">Transmembrane</keyword>
<dbReference type="Proteomes" id="UP000221947">
    <property type="component" value="Segment"/>
</dbReference>
<sequence>MSWLIAYFLIGLMISGFFMQQPGIDVFGADEKRALLATSFLMWPLILIGFLTSKD</sequence>
<feature type="transmembrane region" description="Helical" evidence="1">
    <location>
        <begin position="35"/>
        <end position="53"/>
    </location>
</feature>